<feature type="transmembrane region" description="Helical" evidence="6">
    <location>
        <begin position="21"/>
        <end position="44"/>
    </location>
</feature>
<dbReference type="Gene3D" id="1.10.760.10">
    <property type="entry name" value="Cytochrome c-like domain"/>
    <property type="match status" value="2"/>
</dbReference>
<evidence type="ECO:0000313" key="8">
    <source>
        <dbReference type="EMBL" id="ASV74667.1"/>
    </source>
</evidence>
<dbReference type="SUPFAM" id="SSF48452">
    <property type="entry name" value="TPR-like"/>
    <property type="match status" value="1"/>
</dbReference>
<dbReference type="SMART" id="SM00028">
    <property type="entry name" value="TPR"/>
    <property type="match status" value="2"/>
</dbReference>
<dbReference type="PROSITE" id="PS51007">
    <property type="entry name" value="CYTC"/>
    <property type="match status" value="1"/>
</dbReference>
<reference evidence="8 9" key="1">
    <citation type="journal article" name="Front. Microbiol.">
        <title>Sugar Metabolism of the First Thermophilic Planctomycete Thermogutta terrifontis: Comparative Genomic and Transcriptomic Approaches.</title>
        <authorList>
            <person name="Elcheninov A.G."/>
            <person name="Menzel P."/>
            <person name="Gudbergsdottir S.R."/>
            <person name="Slesarev A.I."/>
            <person name="Kadnikov V.V."/>
            <person name="Krogh A."/>
            <person name="Bonch-Osmolovskaya E.A."/>
            <person name="Peng X."/>
            <person name="Kublanov I.V."/>
        </authorList>
    </citation>
    <scope>NUCLEOTIDE SEQUENCE [LARGE SCALE GENOMIC DNA]</scope>
    <source>
        <strain evidence="8 9">R1</strain>
    </source>
</reference>
<dbReference type="Pfam" id="PF13442">
    <property type="entry name" value="Cytochrome_CBB3"/>
    <property type="match status" value="1"/>
</dbReference>
<proteinExistence type="predicted"/>
<keyword evidence="2 5" id="KW-0479">Metal-binding</keyword>
<evidence type="ECO:0000256" key="3">
    <source>
        <dbReference type="ARBA" id="ARBA00023004"/>
    </source>
</evidence>
<name>A0A286RFE8_9BACT</name>
<dbReference type="AlphaFoldDB" id="A0A286RFE8"/>
<feature type="domain" description="Cytochrome c" evidence="7">
    <location>
        <begin position="404"/>
        <end position="497"/>
    </location>
</feature>
<evidence type="ECO:0000256" key="5">
    <source>
        <dbReference type="PROSITE-ProRule" id="PRU00433"/>
    </source>
</evidence>
<evidence type="ECO:0000256" key="1">
    <source>
        <dbReference type="ARBA" id="ARBA00022617"/>
    </source>
</evidence>
<dbReference type="PROSITE" id="PS50005">
    <property type="entry name" value="TPR"/>
    <property type="match status" value="1"/>
</dbReference>
<keyword evidence="6" id="KW-1133">Transmembrane helix</keyword>
<dbReference type="InterPro" id="IPR019734">
    <property type="entry name" value="TPR_rpt"/>
</dbReference>
<keyword evidence="6" id="KW-0472">Membrane</keyword>
<keyword evidence="4" id="KW-0802">TPR repeat</keyword>
<gene>
    <name evidence="8" type="ORF">THTE_2065</name>
</gene>
<evidence type="ECO:0000259" key="7">
    <source>
        <dbReference type="PROSITE" id="PS51007"/>
    </source>
</evidence>
<dbReference type="GO" id="GO:0009055">
    <property type="term" value="F:electron transfer activity"/>
    <property type="evidence" value="ECO:0007669"/>
    <property type="project" value="InterPro"/>
</dbReference>
<dbReference type="Proteomes" id="UP000215086">
    <property type="component" value="Chromosome"/>
</dbReference>
<accession>A0A286RFE8</accession>
<keyword evidence="6" id="KW-0812">Transmembrane</keyword>
<dbReference type="GO" id="GO:0046872">
    <property type="term" value="F:metal ion binding"/>
    <property type="evidence" value="ECO:0007669"/>
    <property type="project" value="UniProtKB-KW"/>
</dbReference>
<keyword evidence="1 5" id="KW-0349">Heme</keyword>
<evidence type="ECO:0000256" key="2">
    <source>
        <dbReference type="ARBA" id="ARBA00022723"/>
    </source>
</evidence>
<dbReference type="InterPro" id="IPR036909">
    <property type="entry name" value="Cyt_c-like_dom_sf"/>
</dbReference>
<dbReference type="SUPFAM" id="SSF46626">
    <property type="entry name" value="Cytochrome c"/>
    <property type="match status" value="2"/>
</dbReference>
<sequence length="674" mass="75106">MTNARLRFRTLSEHLKAHWQIALVVGLFSVVVAIAGVIFLPGALAADARRRAAEAIRQGQVTSAKQWLDRAEKLAPRDGRVFLLRATLYRRLNQPQAFGEAISQAKRLGAPSGLIEQEQRLALIQAGRLTPGKGNDVGDLIAQGYDPNQVAEAFIYGAIARKHFEEAERVLTAWRADRLNDPNVIYMEGVYHQHRGDLVQAENAYRKALALEPHHELALLALCELLEQQDRWGEVLAVSQQWYESLPQSDLANACFARALRSNGDWETALAILRSDVGQLFASPELIREIAELELELGCAAQARQWLRHIDYHHTSDRALLHTAALAEGLSGSAIVGLQLMERADQLFRELCRRQESQLRSSMGVLGPIQQQTEDAGESTAGHAASFLVARENERTPSQDRKFGDSRTPEDLYARFCASCHGEKGNGDGVASRFLFPRPRNLRRDFFRIVSTENAIPSVEDIAIVIRYGMPGTSMRGFDELSPQELFGLAQLVIKMRREGVQDRLLEEYQKLDEEISPEELRSVAEIQSTPGPRVAIPLAPKFSEELLARGQAAYHELGCSNCHGVEGANYCDLALWDDWGFPNPPRNLRHDSFKGGESFAELYLRIRLGMPGTAHPACLSAPPDQATALVIFCQSLRMRPASYMTNYERWLHAESLAWSPAYVSSSPAMNGQD</sequence>
<feature type="repeat" description="TPR" evidence="4">
    <location>
        <begin position="182"/>
        <end position="215"/>
    </location>
</feature>
<dbReference type="OrthoDB" id="9808312at2"/>
<dbReference type="RefSeq" id="WP_095414924.1">
    <property type="nucleotide sequence ID" value="NZ_CP018477.1"/>
</dbReference>
<evidence type="ECO:0000313" key="9">
    <source>
        <dbReference type="Proteomes" id="UP000215086"/>
    </source>
</evidence>
<dbReference type="InterPro" id="IPR009056">
    <property type="entry name" value="Cyt_c-like_dom"/>
</dbReference>
<dbReference type="InterPro" id="IPR011990">
    <property type="entry name" value="TPR-like_helical_dom_sf"/>
</dbReference>
<dbReference type="KEGG" id="ttf:THTE_2065"/>
<organism evidence="8 9">
    <name type="scientific">Thermogutta terrifontis</name>
    <dbReference type="NCBI Taxonomy" id="1331910"/>
    <lineage>
        <taxon>Bacteria</taxon>
        <taxon>Pseudomonadati</taxon>
        <taxon>Planctomycetota</taxon>
        <taxon>Planctomycetia</taxon>
        <taxon>Pirellulales</taxon>
        <taxon>Thermoguttaceae</taxon>
        <taxon>Thermogutta</taxon>
    </lineage>
</organism>
<evidence type="ECO:0000256" key="4">
    <source>
        <dbReference type="PROSITE-ProRule" id="PRU00339"/>
    </source>
</evidence>
<protein>
    <submittedName>
        <fullName evidence="8">Cytochrome c class I</fullName>
    </submittedName>
</protein>
<keyword evidence="3 5" id="KW-0408">Iron</keyword>
<evidence type="ECO:0000256" key="6">
    <source>
        <dbReference type="SAM" id="Phobius"/>
    </source>
</evidence>
<dbReference type="Gene3D" id="1.25.40.10">
    <property type="entry name" value="Tetratricopeptide repeat domain"/>
    <property type="match status" value="2"/>
</dbReference>
<keyword evidence="9" id="KW-1185">Reference proteome</keyword>
<dbReference type="EMBL" id="CP018477">
    <property type="protein sequence ID" value="ASV74667.1"/>
    <property type="molecule type" value="Genomic_DNA"/>
</dbReference>
<dbReference type="GO" id="GO:0020037">
    <property type="term" value="F:heme binding"/>
    <property type="evidence" value="ECO:0007669"/>
    <property type="project" value="InterPro"/>
</dbReference>